<dbReference type="InParanoid" id="A0A1Z5KP72"/>
<feature type="compositionally biased region" description="Low complexity" evidence="3">
    <location>
        <begin position="160"/>
        <end position="173"/>
    </location>
</feature>
<dbReference type="EMBL" id="BDSP01000265">
    <property type="protein sequence ID" value="GAX28113.1"/>
    <property type="molecule type" value="Genomic_DNA"/>
</dbReference>
<evidence type="ECO:0000256" key="3">
    <source>
        <dbReference type="SAM" id="MobiDB-lite"/>
    </source>
</evidence>
<dbReference type="Proteomes" id="UP000198406">
    <property type="component" value="Unassembled WGS sequence"/>
</dbReference>
<feature type="compositionally biased region" description="Polar residues" evidence="3">
    <location>
        <begin position="126"/>
        <end position="140"/>
    </location>
</feature>
<proteinExistence type="predicted"/>
<dbReference type="SUPFAM" id="SSF47095">
    <property type="entry name" value="HMG-box"/>
    <property type="match status" value="1"/>
</dbReference>
<keyword evidence="2" id="KW-0539">Nucleus</keyword>
<reference evidence="5 6" key="1">
    <citation type="journal article" date="2015" name="Plant Cell">
        <title>Oil accumulation by the oleaginous diatom Fistulifera solaris as revealed by the genome and transcriptome.</title>
        <authorList>
            <person name="Tanaka T."/>
            <person name="Maeda Y."/>
            <person name="Veluchamy A."/>
            <person name="Tanaka M."/>
            <person name="Abida H."/>
            <person name="Marechal E."/>
            <person name="Bowler C."/>
            <person name="Muto M."/>
            <person name="Sunaga Y."/>
            <person name="Tanaka M."/>
            <person name="Yoshino T."/>
            <person name="Taniguchi T."/>
            <person name="Fukuda Y."/>
            <person name="Nemoto M."/>
            <person name="Matsumoto M."/>
            <person name="Wong P.S."/>
            <person name="Aburatani S."/>
            <person name="Fujibuchi W."/>
        </authorList>
    </citation>
    <scope>NUCLEOTIDE SEQUENCE [LARGE SCALE GENOMIC DNA]</scope>
    <source>
        <strain evidence="5 6">JPCC DA0580</strain>
    </source>
</reference>
<dbReference type="GO" id="GO:0003677">
    <property type="term" value="F:DNA binding"/>
    <property type="evidence" value="ECO:0007669"/>
    <property type="project" value="UniProtKB-UniRule"/>
</dbReference>
<feature type="domain" description="HMG box" evidence="4">
    <location>
        <begin position="175"/>
        <end position="262"/>
    </location>
</feature>
<dbReference type="Gene3D" id="1.10.30.10">
    <property type="entry name" value="High mobility group box domain"/>
    <property type="match status" value="1"/>
</dbReference>
<gene>
    <name evidence="5" type="ORF">FisN_UnNu104</name>
</gene>
<dbReference type="Pfam" id="PF09011">
    <property type="entry name" value="HMG_box_2"/>
    <property type="match status" value="1"/>
</dbReference>
<dbReference type="PANTHER" id="PTHR48112:SF15">
    <property type="entry name" value="HMG BOX DOMAIN-CONTAINING PROTEIN"/>
    <property type="match status" value="1"/>
</dbReference>
<dbReference type="InterPro" id="IPR009071">
    <property type="entry name" value="HMG_box_dom"/>
</dbReference>
<dbReference type="PROSITE" id="PS50118">
    <property type="entry name" value="HMG_BOX_2"/>
    <property type="match status" value="1"/>
</dbReference>
<comment type="caution">
    <text evidence="5">The sequence shown here is derived from an EMBL/GenBank/DDBJ whole genome shotgun (WGS) entry which is preliminary data.</text>
</comment>
<protein>
    <recommendedName>
        <fullName evidence="4">HMG box domain-containing protein</fullName>
    </recommendedName>
</protein>
<evidence type="ECO:0000256" key="2">
    <source>
        <dbReference type="PROSITE-ProRule" id="PRU00267"/>
    </source>
</evidence>
<dbReference type="AlphaFoldDB" id="A0A1Z5KP72"/>
<dbReference type="SMART" id="SM00398">
    <property type="entry name" value="HMG"/>
    <property type="match status" value="1"/>
</dbReference>
<dbReference type="GO" id="GO:0005634">
    <property type="term" value="C:nucleus"/>
    <property type="evidence" value="ECO:0007669"/>
    <property type="project" value="UniProtKB-UniRule"/>
</dbReference>
<accession>A0A1Z5KP72</accession>
<feature type="region of interest" description="Disordered" evidence="3">
    <location>
        <begin position="198"/>
        <end position="219"/>
    </location>
</feature>
<keyword evidence="6" id="KW-1185">Reference proteome</keyword>
<feature type="compositionally biased region" description="Basic and acidic residues" evidence="3">
    <location>
        <begin position="1"/>
        <end position="15"/>
    </location>
</feature>
<keyword evidence="1 2" id="KW-0238">DNA-binding</keyword>
<evidence type="ECO:0000259" key="4">
    <source>
        <dbReference type="PROSITE" id="PS50118"/>
    </source>
</evidence>
<dbReference type="OrthoDB" id="49060at2759"/>
<feature type="region of interest" description="Disordered" evidence="3">
    <location>
        <begin position="156"/>
        <end position="175"/>
    </location>
</feature>
<dbReference type="PANTHER" id="PTHR48112">
    <property type="entry name" value="HIGH MOBILITY GROUP PROTEIN DSP1"/>
    <property type="match status" value="1"/>
</dbReference>
<evidence type="ECO:0000313" key="6">
    <source>
        <dbReference type="Proteomes" id="UP000198406"/>
    </source>
</evidence>
<evidence type="ECO:0000256" key="1">
    <source>
        <dbReference type="ARBA" id="ARBA00023125"/>
    </source>
</evidence>
<feature type="DNA-binding region" description="HMG box" evidence="2">
    <location>
        <begin position="175"/>
        <end position="262"/>
    </location>
</feature>
<feature type="region of interest" description="Disordered" evidence="3">
    <location>
        <begin position="126"/>
        <end position="149"/>
    </location>
</feature>
<sequence length="306" mass="35245">MSQWNERKPQADSDRVKRRNGWPEHQGLSQTAYPYSLANQLPLGYTMNAPLPPYDELIHPYSSVTSYNVRDQLLTQLIAAQLTGSILYSQLFPLHPYFPIRNETVTFMHEHHNSGVFRMQPNQLSDLVSSDEPSQHSASFSAPPLIPPVTIDSRQQIPAEESTQQTPSSSLLSKPKRPLSAYNVFFQEERARIVKERELQNSKDAPLDSSKQRYQPNGTGFEDLAKEISKRWKSIDKKRLDKCSQLAETDTVRYQKELAAYKEQREAKLSAMQQAQVASVSEEAWKRYIAEAEKQKPLRNRKRKRK</sequence>
<name>A0A1Z5KP72_FISSO</name>
<dbReference type="InterPro" id="IPR036910">
    <property type="entry name" value="HMG_box_dom_sf"/>
</dbReference>
<evidence type="ECO:0000313" key="5">
    <source>
        <dbReference type="EMBL" id="GAX28113.1"/>
    </source>
</evidence>
<feature type="region of interest" description="Disordered" evidence="3">
    <location>
        <begin position="1"/>
        <end position="27"/>
    </location>
</feature>
<dbReference type="InterPro" id="IPR050342">
    <property type="entry name" value="HMGB"/>
</dbReference>
<organism evidence="5 6">
    <name type="scientific">Fistulifera solaris</name>
    <name type="common">Oleaginous diatom</name>
    <dbReference type="NCBI Taxonomy" id="1519565"/>
    <lineage>
        <taxon>Eukaryota</taxon>
        <taxon>Sar</taxon>
        <taxon>Stramenopiles</taxon>
        <taxon>Ochrophyta</taxon>
        <taxon>Bacillariophyta</taxon>
        <taxon>Bacillariophyceae</taxon>
        <taxon>Bacillariophycidae</taxon>
        <taxon>Naviculales</taxon>
        <taxon>Naviculaceae</taxon>
        <taxon>Fistulifera</taxon>
    </lineage>
</organism>